<keyword evidence="3" id="KW-0808">Transferase</keyword>
<feature type="domain" description="Phospholipid/glycerol acyltransferase" evidence="2">
    <location>
        <begin position="92"/>
        <end position="234"/>
    </location>
</feature>
<dbReference type="GO" id="GO:0016746">
    <property type="term" value="F:acyltransferase activity"/>
    <property type="evidence" value="ECO:0007669"/>
    <property type="project" value="UniProtKB-KW"/>
</dbReference>
<dbReference type="PANTHER" id="PTHR10983:SF16">
    <property type="entry name" value="LYSOCARDIOLIPIN ACYLTRANSFERASE 1"/>
    <property type="match status" value="1"/>
</dbReference>
<sequence length="318" mass="36924">MLTKLLPWAFAQPLIGLLSFIFLCLNILLWGVLIHIIALLQTVLNGPSERTKVACESCYRAWVKGCEWWFRCMLGMHWQLDQQLVKRPDTWHLVIANHRSWVDAFVVLMQVQGRMPMPRIFMKDSLAWLPLVGSATKIMGFPQVKRYSKAKIAKYPDLALHDVRATEEACQPLTLQPSTIMTFAEGTRFSARKHRQQASPYKHLLRPKAGGMYRVLKAMPGCFHEVTDLNIVYGDDRNSFWDLLCGQVSAVQVKVRSVKLPDSFKTMSDQVEKQAFYDWFNQYWRDKDRSMSTDVLHWSNVEIQEKEPIKKENGLQNY</sequence>
<dbReference type="SUPFAM" id="SSF69593">
    <property type="entry name" value="Glycerol-3-phosphate (1)-acyltransferase"/>
    <property type="match status" value="1"/>
</dbReference>
<dbReference type="Proteomes" id="UP000092840">
    <property type="component" value="Unassembled WGS sequence"/>
</dbReference>
<dbReference type="PROSITE" id="PS00019">
    <property type="entry name" value="ACTININ_1"/>
    <property type="match status" value="1"/>
</dbReference>
<dbReference type="InterPro" id="IPR001589">
    <property type="entry name" value="Actinin_actin-bd_CS"/>
</dbReference>
<evidence type="ECO:0000259" key="2">
    <source>
        <dbReference type="SMART" id="SM00563"/>
    </source>
</evidence>
<protein>
    <submittedName>
        <fullName evidence="3 4">Acyltransferase YihG</fullName>
        <ecNumber evidence="3 4">2.3.-.-</ecNumber>
    </submittedName>
</protein>
<proteinExistence type="predicted"/>
<keyword evidence="1" id="KW-1133">Transmembrane helix</keyword>
<dbReference type="SMART" id="SM00563">
    <property type="entry name" value="PlsC"/>
    <property type="match status" value="1"/>
</dbReference>
<reference evidence="4 5" key="1">
    <citation type="submission" date="2016-06" db="EMBL/GenBank/DDBJ databases">
        <authorList>
            <person name="Rodrigo-Torres L."/>
            <person name="Arahal D.R."/>
        </authorList>
    </citation>
    <scope>NUCLEOTIDE SEQUENCE [LARGE SCALE GENOMIC DNA]</scope>
    <source>
        <strain evidence="4 5">CECT 5116</strain>
    </source>
</reference>
<dbReference type="RefSeq" id="WP_067031022.1">
    <property type="nucleotide sequence ID" value="NZ_FLRA01000002.1"/>
</dbReference>
<keyword evidence="1" id="KW-0812">Transmembrane</keyword>
<keyword evidence="3" id="KW-0012">Acyltransferase</keyword>
<dbReference type="EMBL" id="FLRA01000002">
    <property type="protein sequence ID" value="SBT16318.1"/>
    <property type="molecule type" value="Genomic_DNA"/>
</dbReference>
<dbReference type="CDD" id="cd07990">
    <property type="entry name" value="LPLAT_LCLAT1-like"/>
    <property type="match status" value="1"/>
</dbReference>
<dbReference type="EMBL" id="FLRB01000012">
    <property type="protein sequence ID" value="SBT21366.1"/>
    <property type="molecule type" value="Genomic_DNA"/>
</dbReference>
<keyword evidence="1" id="KW-0472">Membrane</keyword>
<dbReference type="EC" id="2.3.-.-" evidence="3 4"/>
<accession>A0A1C3JM72</accession>
<dbReference type="OrthoDB" id="319710at2"/>
<name>A0A1C3JM72_9GAMM</name>
<evidence type="ECO:0000313" key="6">
    <source>
        <dbReference type="Proteomes" id="UP000092871"/>
    </source>
</evidence>
<reference evidence="3 6" key="2">
    <citation type="submission" date="2016-06" db="EMBL/GenBank/DDBJ databases">
        <authorList>
            <person name="Kjaerup R.B."/>
            <person name="Dalgaard T.S."/>
            <person name="Juul-Madsen H.R."/>
        </authorList>
    </citation>
    <scope>NUCLEOTIDE SEQUENCE [LARGE SCALE GENOMIC DNA]</scope>
    <source>
        <strain evidence="3 6">CECT 5115</strain>
    </source>
</reference>
<evidence type="ECO:0000313" key="3">
    <source>
        <dbReference type="EMBL" id="SBT16318.1"/>
    </source>
</evidence>
<dbReference type="NCBIfam" id="NF010621">
    <property type="entry name" value="PRK14014.1"/>
    <property type="match status" value="1"/>
</dbReference>
<dbReference type="Pfam" id="PF01553">
    <property type="entry name" value="Acyltransferase"/>
    <property type="match status" value="1"/>
</dbReference>
<dbReference type="PANTHER" id="PTHR10983">
    <property type="entry name" value="1-ACYLGLYCEROL-3-PHOSPHATE ACYLTRANSFERASE-RELATED"/>
    <property type="match status" value="1"/>
</dbReference>
<evidence type="ECO:0000256" key="1">
    <source>
        <dbReference type="SAM" id="Phobius"/>
    </source>
</evidence>
<dbReference type="InterPro" id="IPR002123">
    <property type="entry name" value="Plipid/glycerol_acylTrfase"/>
</dbReference>
<feature type="transmembrane region" description="Helical" evidence="1">
    <location>
        <begin position="14"/>
        <end position="40"/>
    </location>
</feature>
<gene>
    <name evidence="3" type="primary">yihG</name>
    <name evidence="3" type="ORF">MGA5115_00398</name>
    <name evidence="4" type="ORF">MGA5116_01959</name>
</gene>
<evidence type="ECO:0000313" key="5">
    <source>
        <dbReference type="Proteomes" id="UP000092840"/>
    </source>
</evidence>
<organism evidence="3 6">
    <name type="scientific">Marinomonas gallaica</name>
    <dbReference type="NCBI Taxonomy" id="1806667"/>
    <lineage>
        <taxon>Bacteria</taxon>
        <taxon>Pseudomonadati</taxon>
        <taxon>Pseudomonadota</taxon>
        <taxon>Gammaproteobacteria</taxon>
        <taxon>Oceanospirillales</taxon>
        <taxon>Oceanospirillaceae</taxon>
        <taxon>Marinomonas</taxon>
    </lineage>
</organism>
<dbReference type="Proteomes" id="UP000092871">
    <property type="component" value="Unassembled WGS sequence"/>
</dbReference>
<dbReference type="AlphaFoldDB" id="A0A1C3JM72"/>
<keyword evidence="5" id="KW-1185">Reference proteome</keyword>
<evidence type="ECO:0000313" key="4">
    <source>
        <dbReference type="EMBL" id="SBT21366.1"/>
    </source>
</evidence>